<keyword evidence="4" id="KW-1185">Reference proteome</keyword>
<dbReference type="InterPro" id="IPR029058">
    <property type="entry name" value="AB_hydrolase_fold"/>
</dbReference>
<dbReference type="Gene3D" id="3.40.50.1820">
    <property type="entry name" value="alpha/beta hydrolase"/>
    <property type="match status" value="1"/>
</dbReference>
<evidence type="ECO:0000256" key="1">
    <source>
        <dbReference type="SAM" id="MobiDB-lite"/>
    </source>
</evidence>
<dbReference type="Pfam" id="PF00561">
    <property type="entry name" value="Abhydrolase_1"/>
    <property type="match status" value="1"/>
</dbReference>
<dbReference type="SUPFAM" id="SSF53474">
    <property type="entry name" value="alpha/beta-Hydrolases"/>
    <property type="match status" value="1"/>
</dbReference>
<dbReference type="InterPro" id="IPR050471">
    <property type="entry name" value="AB_hydrolase"/>
</dbReference>
<evidence type="ECO:0000313" key="4">
    <source>
        <dbReference type="Proteomes" id="UP001597034"/>
    </source>
</evidence>
<dbReference type="EMBL" id="JBHUDO010000001">
    <property type="protein sequence ID" value="MFD1644641.1"/>
    <property type="molecule type" value="Genomic_DNA"/>
</dbReference>
<name>A0ABD6DII2_9EURY</name>
<feature type="compositionally biased region" description="Acidic residues" evidence="1">
    <location>
        <begin position="9"/>
        <end position="21"/>
    </location>
</feature>
<accession>A0ABD6DII2</accession>
<dbReference type="PANTHER" id="PTHR43433">
    <property type="entry name" value="HYDROLASE, ALPHA/BETA FOLD FAMILY PROTEIN"/>
    <property type="match status" value="1"/>
</dbReference>
<organism evidence="3 4">
    <name type="scientific">Haloarchaeobius litoreus</name>
    <dbReference type="NCBI Taxonomy" id="755306"/>
    <lineage>
        <taxon>Archaea</taxon>
        <taxon>Methanobacteriati</taxon>
        <taxon>Methanobacteriota</taxon>
        <taxon>Stenosarchaea group</taxon>
        <taxon>Halobacteria</taxon>
        <taxon>Halobacteriales</taxon>
        <taxon>Halorubellaceae</taxon>
        <taxon>Haloarchaeobius</taxon>
    </lineage>
</organism>
<dbReference type="PRINTS" id="PR00111">
    <property type="entry name" value="ABHYDROLASE"/>
</dbReference>
<evidence type="ECO:0000259" key="2">
    <source>
        <dbReference type="Pfam" id="PF00561"/>
    </source>
</evidence>
<gene>
    <name evidence="3" type="ORF">ACFSBL_02995</name>
</gene>
<proteinExistence type="predicted"/>
<feature type="domain" description="AB hydrolase-1" evidence="2">
    <location>
        <begin position="50"/>
        <end position="169"/>
    </location>
</feature>
<keyword evidence="3" id="KW-0378">Hydrolase</keyword>
<reference evidence="3 4" key="1">
    <citation type="journal article" date="2019" name="Int. J. Syst. Evol. Microbiol.">
        <title>The Global Catalogue of Microorganisms (GCM) 10K type strain sequencing project: providing services to taxonomists for standard genome sequencing and annotation.</title>
        <authorList>
            <consortium name="The Broad Institute Genomics Platform"/>
            <consortium name="The Broad Institute Genome Sequencing Center for Infectious Disease"/>
            <person name="Wu L."/>
            <person name="Ma J."/>
        </authorList>
    </citation>
    <scope>NUCLEOTIDE SEQUENCE [LARGE SCALE GENOMIC DNA]</scope>
    <source>
        <strain evidence="3 4">CGMCC 1.10390</strain>
    </source>
</reference>
<evidence type="ECO:0000313" key="3">
    <source>
        <dbReference type="EMBL" id="MFD1644641.1"/>
    </source>
</evidence>
<dbReference type="AlphaFoldDB" id="A0ABD6DII2"/>
<feature type="region of interest" description="Disordered" evidence="1">
    <location>
        <begin position="1"/>
        <end position="30"/>
    </location>
</feature>
<protein>
    <submittedName>
        <fullName evidence="3">Alpha/beta fold hydrolase</fullName>
    </submittedName>
</protein>
<comment type="caution">
    <text evidence="3">The sequence shown here is derived from an EMBL/GenBank/DDBJ whole genome shotgun (WGS) entry which is preliminary data.</text>
</comment>
<sequence length="306" mass="31939">MSQSSDLQDAPDDVESPDGPDDGAVGPAVATTADGRTVAYAEYGDADGAPVLFLHGTPGSRVLARLFDEAARERGLWVLAPDRPGYGRSEPGQDADIADIADIAADLVAVLDHAAVESAPVVGFSGGAAVAFALAGRQPDRVDVVHSVSGVAPPSLQTDQPAVQRLLGTLATRTPQLLSGVVRAQSWVADRGSPSVVVSQYTDSEGAAALSEPQAETFRRDFVAGVGPRRAGFVRETRLLGEPWPVEPSIVDVPVHCWHGERDANVPVADARRVADAARAELTVVDADHATALVEHREAVLDACIE</sequence>
<dbReference type="InterPro" id="IPR000073">
    <property type="entry name" value="AB_hydrolase_1"/>
</dbReference>
<dbReference type="GO" id="GO:0016787">
    <property type="term" value="F:hydrolase activity"/>
    <property type="evidence" value="ECO:0007669"/>
    <property type="project" value="UniProtKB-KW"/>
</dbReference>
<dbReference type="RefSeq" id="WP_256399903.1">
    <property type="nucleotide sequence ID" value="NZ_JANHJR010000002.1"/>
</dbReference>
<dbReference type="Proteomes" id="UP001597034">
    <property type="component" value="Unassembled WGS sequence"/>
</dbReference>
<dbReference type="PANTHER" id="PTHR43433:SF10">
    <property type="entry name" value="AB HYDROLASE-1 DOMAIN-CONTAINING PROTEIN"/>
    <property type="match status" value="1"/>
</dbReference>